<keyword evidence="5" id="KW-1185">Reference proteome</keyword>
<accession>A0ABS3ID16</accession>
<dbReference type="EMBL" id="JAFMPK010000047">
    <property type="protein sequence ID" value="MBO0610838.1"/>
    <property type="molecule type" value="Genomic_DNA"/>
</dbReference>
<feature type="domain" description="Response regulatory" evidence="3">
    <location>
        <begin position="27"/>
        <end position="146"/>
    </location>
</feature>
<dbReference type="PROSITE" id="PS50110">
    <property type="entry name" value="RESPONSE_REGULATORY"/>
    <property type="match status" value="1"/>
</dbReference>
<evidence type="ECO:0000259" key="3">
    <source>
        <dbReference type="PROSITE" id="PS50110"/>
    </source>
</evidence>
<gene>
    <name evidence="4" type="ORF">J0911_17580</name>
</gene>
<reference evidence="4 5" key="1">
    <citation type="submission" date="2021-03" db="EMBL/GenBank/DDBJ databases">
        <authorList>
            <person name="Xin L."/>
        </authorList>
    </citation>
    <scope>NUCLEOTIDE SEQUENCE [LARGE SCALE GENOMIC DNA]</scope>
    <source>
        <strain evidence="4 5">XHU 5031</strain>
    </source>
</reference>
<evidence type="ECO:0000256" key="2">
    <source>
        <dbReference type="SAM" id="MobiDB-lite"/>
    </source>
</evidence>
<evidence type="ECO:0000313" key="5">
    <source>
        <dbReference type="Proteomes" id="UP000664617"/>
    </source>
</evidence>
<dbReference type="InterPro" id="IPR011006">
    <property type="entry name" value="CheY-like_superfamily"/>
</dbReference>
<sequence>MTDVTTVPSPASATTPGRTTPSGPAPRILLYSDDRSVREQVRLAVGPRISADAPQIVWHEVATAAAVVDAADSGQWDLLVLDGEADKTGGMGVCRQLKNELYDCPPVLVLTGRPQDSWLASWSQADGTVSRPLDPIAVQAAVANLL</sequence>
<protein>
    <submittedName>
        <fullName evidence="4">Response regulator transcription factor</fullName>
    </submittedName>
</protein>
<dbReference type="SMART" id="SM00448">
    <property type="entry name" value="REC"/>
    <property type="match status" value="1"/>
</dbReference>
<feature type="modified residue" description="4-aspartylphosphate" evidence="1">
    <location>
        <position position="82"/>
    </location>
</feature>
<evidence type="ECO:0000256" key="1">
    <source>
        <dbReference type="PROSITE-ProRule" id="PRU00169"/>
    </source>
</evidence>
<proteinExistence type="predicted"/>
<keyword evidence="1" id="KW-0597">Phosphoprotein</keyword>
<dbReference type="Gene3D" id="3.40.50.2300">
    <property type="match status" value="1"/>
</dbReference>
<dbReference type="SUPFAM" id="SSF52172">
    <property type="entry name" value="CheY-like"/>
    <property type="match status" value="1"/>
</dbReference>
<reference evidence="5" key="2">
    <citation type="submission" date="2023-07" db="EMBL/GenBank/DDBJ databases">
        <title>Myceligenerans salitolerans sp. nov., a halotolerant actinomycete isolated from a salt lake in Xinjiang, China.</title>
        <authorList>
            <person name="Guan T."/>
        </authorList>
    </citation>
    <scope>NUCLEOTIDE SEQUENCE [LARGE SCALE GENOMIC DNA]</scope>
    <source>
        <strain evidence="5">XHU 5031</strain>
    </source>
</reference>
<organism evidence="4 5">
    <name type="scientific">Myceligenerans salitolerans</name>
    <dbReference type="NCBI Taxonomy" id="1230528"/>
    <lineage>
        <taxon>Bacteria</taxon>
        <taxon>Bacillati</taxon>
        <taxon>Actinomycetota</taxon>
        <taxon>Actinomycetes</taxon>
        <taxon>Micrococcales</taxon>
        <taxon>Promicromonosporaceae</taxon>
        <taxon>Myceligenerans</taxon>
    </lineage>
</organism>
<feature type="compositionally biased region" description="Low complexity" evidence="2">
    <location>
        <begin position="1"/>
        <end position="16"/>
    </location>
</feature>
<evidence type="ECO:0000313" key="4">
    <source>
        <dbReference type="EMBL" id="MBO0610838.1"/>
    </source>
</evidence>
<dbReference type="RefSeq" id="WP_207276736.1">
    <property type="nucleotide sequence ID" value="NZ_JAFMPK010000047.1"/>
</dbReference>
<dbReference type="Proteomes" id="UP000664617">
    <property type="component" value="Unassembled WGS sequence"/>
</dbReference>
<comment type="caution">
    <text evidence="4">The sequence shown here is derived from an EMBL/GenBank/DDBJ whole genome shotgun (WGS) entry which is preliminary data.</text>
</comment>
<dbReference type="InterPro" id="IPR001789">
    <property type="entry name" value="Sig_transdc_resp-reg_receiver"/>
</dbReference>
<feature type="region of interest" description="Disordered" evidence="2">
    <location>
        <begin position="1"/>
        <end position="26"/>
    </location>
</feature>
<name>A0ABS3ID16_9MICO</name>